<accession>A0ABT8INT4</accession>
<feature type="domain" description="Heme-copper oxidase subunit III family profile" evidence="10">
    <location>
        <begin position="1"/>
        <end position="185"/>
    </location>
</feature>
<dbReference type="PANTHER" id="PTHR11403:SF2">
    <property type="entry name" value="CYTOCHROME BO(3) UBIQUINOL OXIDASE SUBUNIT 3"/>
    <property type="match status" value="1"/>
</dbReference>
<dbReference type="PANTHER" id="PTHR11403">
    <property type="entry name" value="CYTOCHROME C OXIDASE SUBUNIT III"/>
    <property type="match status" value="1"/>
</dbReference>
<dbReference type="Gene3D" id="1.20.120.80">
    <property type="entry name" value="Cytochrome c oxidase, subunit III, four-helix bundle"/>
    <property type="match status" value="1"/>
</dbReference>
<keyword evidence="12" id="KW-1185">Reference proteome</keyword>
<dbReference type="PROSITE" id="PS50253">
    <property type="entry name" value="COX3"/>
    <property type="match status" value="1"/>
</dbReference>
<keyword evidence="3" id="KW-1003">Cell membrane</keyword>
<dbReference type="EMBL" id="JANRHH010000031">
    <property type="protein sequence ID" value="MDN4593789.1"/>
    <property type="molecule type" value="Genomic_DNA"/>
</dbReference>
<keyword evidence="4 8" id="KW-0812">Transmembrane</keyword>
<comment type="similarity">
    <text evidence="2 8">Belongs to the cytochrome c oxidase subunit 3 family.</text>
</comment>
<evidence type="ECO:0000256" key="3">
    <source>
        <dbReference type="ARBA" id="ARBA00022475"/>
    </source>
</evidence>
<organism evidence="11 12">
    <name type="scientific">Polycladomyces subterraneus</name>
    <dbReference type="NCBI Taxonomy" id="1016997"/>
    <lineage>
        <taxon>Bacteria</taxon>
        <taxon>Bacillati</taxon>
        <taxon>Bacillota</taxon>
        <taxon>Bacilli</taxon>
        <taxon>Bacillales</taxon>
        <taxon>Thermoactinomycetaceae</taxon>
        <taxon>Polycladomyces</taxon>
    </lineage>
</organism>
<comment type="caution">
    <text evidence="11">The sequence shown here is derived from an EMBL/GenBank/DDBJ whole genome shotgun (WGS) entry which is preliminary data.</text>
</comment>
<sequence length="187" mass="21139">MEEEEKHILGFWIFLATDLVLFACLFATYLVLRTHTDGGPTEAQLFDIPMFTLETFILLTSSFTCGLAVREMRNGHLGRLMGWLAVTILLGLAFVGIEVNEFLSYSLEGATMQRSAFLSGFFTLVGTHGLHVSLGIVWMISVGIQLMRDRIQPTTARKLFNAGLYWHFLDVVWVMIYTVVYLMGVMK</sequence>
<dbReference type="SUPFAM" id="SSF81452">
    <property type="entry name" value="Cytochrome c oxidase subunit III-like"/>
    <property type="match status" value="1"/>
</dbReference>
<feature type="transmembrane region" description="Helical" evidence="9">
    <location>
        <begin position="164"/>
        <end position="184"/>
    </location>
</feature>
<evidence type="ECO:0000259" key="10">
    <source>
        <dbReference type="PROSITE" id="PS50253"/>
    </source>
</evidence>
<keyword evidence="6" id="KW-0560">Oxidoreductase</keyword>
<evidence type="ECO:0000256" key="1">
    <source>
        <dbReference type="ARBA" id="ARBA00004651"/>
    </source>
</evidence>
<proteinExistence type="inferred from homology"/>
<dbReference type="Proteomes" id="UP001174196">
    <property type="component" value="Unassembled WGS sequence"/>
</dbReference>
<evidence type="ECO:0000256" key="9">
    <source>
        <dbReference type="SAM" id="Phobius"/>
    </source>
</evidence>
<evidence type="ECO:0000256" key="6">
    <source>
        <dbReference type="ARBA" id="ARBA00023002"/>
    </source>
</evidence>
<gene>
    <name evidence="11" type="ORF">NWF35_07720</name>
</gene>
<dbReference type="InterPro" id="IPR035973">
    <property type="entry name" value="Cyt_c_oxidase_su3-like_sf"/>
</dbReference>
<dbReference type="CDD" id="cd02863">
    <property type="entry name" value="Ubiquinol_oxidase_III"/>
    <property type="match status" value="1"/>
</dbReference>
<feature type="transmembrane region" description="Helical" evidence="9">
    <location>
        <begin position="117"/>
        <end position="144"/>
    </location>
</feature>
<evidence type="ECO:0000313" key="12">
    <source>
        <dbReference type="Proteomes" id="UP001174196"/>
    </source>
</evidence>
<name>A0ABT8INT4_9BACL</name>
<keyword evidence="7 9" id="KW-0472">Membrane</keyword>
<evidence type="ECO:0000256" key="7">
    <source>
        <dbReference type="ARBA" id="ARBA00023136"/>
    </source>
</evidence>
<protein>
    <submittedName>
        <fullName evidence="11">Cytochrome (Ubi)quinol oxidase subunit III</fullName>
    </submittedName>
</protein>
<dbReference type="InterPro" id="IPR000298">
    <property type="entry name" value="Cyt_c_oxidase-like_su3"/>
</dbReference>
<feature type="transmembrane region" description="Helical" evidence="9">
    <location>
        <begin position="12"/>
        <end position="32"/>
    </location>
</feature>
<dbReference type="InterPro" id="IPR013833">
    <property type="entry name" value="Cyt_c_oxidase_su3_a-hlx"/>
</dbReference>
<feature type="transmembrane region" description="Helical" evidence="9">
    <location>
        <begin position="80"/>
        <end position="97"/>
    </location>
</feature>
<evidence type="ECO:0000256" key="4">
    <source>
        <dbReference type="ARBA" id="ARBA00022692"/>
    </source>
</evidence>
<dbReference type="Pfam" id="PF00510">
    <property type="entry name" value="COX3"/>
    <property type="match status" value="1"/>
</dbReference>
<dbReference type="InterPro" id="IPR033946">
    <property type="entry name" value="Ubiquinol_oxase_su3_dom"/>
</dbReference>
<evidence type="ECO:0000256" key="8">
    <source>
        <dbReference type="RuleBase" id="RU003376"/>
    </source>
</evidence>
<comment type="subcellular location">
    <subcellularLocation>
        <location evidence="1 8">Cell membrane</location>
        <topology evidence="1 8">Multi-pass membrane protein</topology>
    </subcellularLocation>
</comment>
<dbReference type="InterPro" id="IPR024791">
    <property type="entry name" value="Cyt_c/ubiquinol_Oxase_su3"/>
</dbReference>
<evidence type="ECO:0000256" key="2">
    <source>
        <dbReference type="ARBA" id="ARBA00010581"/>
    </source>
</evidence>
<keyword evidence="5 9" id="KW-1133">Transmembrane helix</keyword>
<evidence type="ECO:0000256" key="5">
    <source>
        <dbReference type="ARBA" id="ARBA00022989"/>
    </source>
</evidence>
<reference evidence="11" key="1">
    <citation type="submission" date="2022-08" db="EMBL/GenBank/DDBJ databases">
        <title>Polycladomyces zharkentsis sp. nov., a novel thermophilic CMC and starch-degrading bacterium isolated from a geothermal spring in Kazakhstan.</title>
        <authorList>
            <person name="Mashzhan A."/>
            <person name="Kistaubaeva A."/>
            <person name="Javier-Lopez R."/>
            <person name="Birkeland N.-K."/>
        </authorList>
    </citation>
    <scope>NUCLEOTIDE SEQUENCE</scope>
    <source>
        <strain evidence="11">KSR 13</strain>
    </source>
</reference>
<feature type="transmembrane region" description="Helical" evidence="9">
    <location>
        <begin position="48"/>
        <end position="68"/>
    </location>
</feature>
<evidence type="ECO:0000313" key="11">
    <source>
        <dbReference type="EMBL" id="MDN4593789.1"/>
    </source>
</evidence>